<keyword evidence="1" id="KW-0812">Transmembrane</keyword>
<reference evidence="3" key="1">
    <citation type="journal article" date="2019" name="Int. J. Syst. Evol. Microbiol.">
        <title>The Global Catalogue of Microorganisms (GCM) 10K type strain sequencing project: providing services to taxonomists for standard genome sequencing and annotation.</title>
        <authorList>
            <consortium name="The Broad Institute Genomics Platform"/>
            <consortium name="The Broad Institute Genome Sequencing Center for Infectious Disease"/>
            <person name="Wu L."/>
            <person name="Ma J."/>
        </authorList>
    </citation>
    <scope>NUCLEOTIDE SEQUENCE [LARGE SCALE GENOMIC DNA]</scope>
    <source>
        <strain evidence="3">JCM 3272</strain>
    </source>
</reference>
<proteinExistence type="predicted"/>
<comment type="caution">
    <text evidence="2">The sequence shown here is derived from an EMBL/GenBank/DDBJ whole genome shotgun (WGS) entry which is preliminary data.</text>
</comment>
<evidence type="ECO:0008006" key="4">
    <source>
        <dbReference type="Google" id="ProtNLM"/>
    </source>
</evidence>
<dbReference type="EMBL" id="BAAARV010000005">
    <property type="protein sequence ID" value="GAA2328658.1"/>
    <property type="molecule type" value="Genomic_DNA"/>
</dbReference>
<evidence type="ECO:0000313" key="2">
    <source>
        <dbReference type="EMBL" id="GAA2328658.1"/>
    </source>
</evidence>
<name>A0ABP5SD49_9ACTN</name>
<dbReference type="Proteomes" id="UP001501444">
    <property type="component" value="Unassembled WGS sequence"/>
</dbReference>
<keyword evidence="3" id="KW-1185">Reference proteome</keyword>
<protein>
    <recommendedName>
        <fullName evidence="4">Secreted protein</fullName>
    </recommendedName>
</protein>
<organism evidence="2 3">
    <name type="scientific">Dactylosporangium salmoneum</name>
    <dbReference type="NCBI Taxonomy" id="53361"/>
    <lineage>
        <taxon>Bacteria</taxon>
        <taxon>Bacillati</taxon>
        <taxon>Actinomycetota</taxon>
        <taxon>Actinomycetes</taxon>
        <taxon>Micromonosporales</taxon>
        <taxon>Micromonosporaceae</taxon>
        <taxon>Dactylosporangium</taxon>
    </lineage>
</organism>
<evidence type="ECO:0000313" key="3">
    <source>
        <dbReference type="Proteomes" id="UP001501444"/>
    </source>
</evidence>
<keyword evidence="1" id="KW-1133">Transmembrane helix</keyword>
<keyword evidence="1" id="KW-0472">Membrane</keyword>
<accession>A0ABP5SD49</accession>
<feature type="transmembrane region" description="Helical" evidence="1">
    <location>
        <begin position="6"/>
        <end position="27"/>
    </location>
</feature>
<dbReference type="RefSeq" id="WP_344610582.1">
    <property type="nucleotide sequence ID" value="NZ_BAAARV010000005.1"/>
</dbReference>
<sequence length="226" mass="25091">MDLSSLLLAGGACLGALLVFAIVVAVIGQRRERRRREGLQQWAAHHGWRYDPLPAVEWWRRLPGHNRRGVTLALTGLVGGRTVSIAEYYYTTTTTTPGPDGAATTSSSTHRYVVYLVRLRQALPSLAVHRRGAVSRFGRALFGDRPTALGYEPFDRAYRISAERPDVVPAVFRRDLVAEHVAGRLPEWSLHGAELMTFETGRIDDPATIPGRFAALVRLAELIEPR</sequence>
<evidence type="ECO:0000256" key="1">
    <source>
        <dbReference type="SAM" id="Phobius"/>
    </source>
</evidence>
<gene>
    <name evidence="2" type="ORF">GCM10010170_005450</name>
</gene>